<dbReference type="PANTHER" id="PTHR31080:SF64">
    <property type="entry name" value="PLANT INVERTASE_PECTIN METHYLESTERASE INHIBITOR SUPERFAMILY PROTEIN"/>
    <property type="match status" value="1"/>
</dbReference>
<dbReference type="PANTHER" id="PTHR31080">
    <property type="entry name" value="PECTINESTERASE INHIBITOR-LIKE"/>
    <property type="match status" value="1"/>
</dbReference>
<evidence type="ECO:0000259" key="4">
    <source>
        <dbReference type="SMART" id="SM00856"/>
    </source>
</evidence>
<dbReference type="SMART" id="SM00856">
    <property type="entry name" value="PMEI"/>
    <property type="match status" value="1"/>
</dbReference>
<organism evidence="5 6">
    <name type="scientific">Apostasia shenzhenica</name>
    <dbReference type="NCBI Taxonomy" id="1088818"/>
    <lineage>
        <taxon>Eukaryota</taxon>
        <taxon>Viridiplantae</taxon>
        <taxon>Streptophyta</taxon>
        <taxon>Embryophyta</taxon>
        <taxon>Tracheophyta</taxon>
        <taxon>Spermatophyta</taxon>
        <taxon>Magnoliopsida</taxon>
        <taxon>Liliopsida</taxon>
        <taxon>Asparagales</taxon>
        <taxon>Orchidaceae</taxon>
        <taxon>Apostasioideae</taxon>
        <taxon>Apostasia</taxon>
    </lineage>
</organism>
<evidence type="ECO:0000256" key="2">
    <source>
        <dbReference type="SAM" id="Phobius"/>
    </source>
</evidence>
<dbReference type="EC" id="3.1.1.11" evidence="5"/>
<evidence type="ECO:0000313" key="5">
    <source>
        <dbReference type="EMBL" id="PKA52194.1"/>
    </source>
</evidence>
<feature type="signal peptide" evidence="3">
    <location>
        <begin position="1"/>
        <end position="24"/>
    </location>
</feature>
<evidence type="ECO:0000256" key="3">
    <source>
        <dbReference type="SAM" id="SignalP"/>
    </source>
</evidence>
<dbReference type="EMBL" id="KZ452008">
    <property type="protein sequence ID" value="PKA52194.1"/>
    <property type="molecule type" value="Genomic_DNA"/>
</dbReference>
<name>A0A2I0A9I4_9ASPA</name>
<keyword evidence="1 3" id="KW-0732">Signal</keyword>
<accession>A0A2I0A9I4</accession>
<sequence>MAPGLLSLILLALAVGPAISSVAAENKSTEFVRRSCGATLYPDLCWASLSPYAAAVQQSPLNLAAAAANVSLGAITEAALRAAALLRRSGGRTARELTKQSAAELRRLVGELKNGGPGLAWRVSNALTWMSAALTNEDTCLEGLNDCSPPAEARSFCGGIRQTKMYTSNALALVLVSVLSFPSISFLAMHYDTKIGFVF</sequence>
<keyword evidence="2" id="KW-0472">Membrane</keyword>
<protein>
    <submittedName>
        <fullName evidence="5">21 kDa protein</fullName>
        <ecNumber evidence="5">3.1.1.11</ecNumber>
    </submittedName>
</protein>
<proteinExistence type="predicted"/>
<feature type="transmembrane region" description="Helical" evidence="2">
    <location>
        <begin position="170"/>
        <end position="189"/>
    </location>
</feature>
<keyword evidence="5" id="KW-0378">Hydrolase</keyword>
<evidence type="ECO:0000313" key="6">
    <source>
        <dbReference type="Proteomes" id="UP000236161"/>
    </source>
</evidence>
<feature type="chain" id="PRO_5014130576" evidence="3">
    <location>
        <begin position="25"/>
        <end position="199"/>
    </location>
</feature>
<dbReference type="NCBIfam" id="TIGR01614">
    <property type="entry name" value="PME_inhib"/>
    <property type="match status" value="1"/>
</dbReference>
<evidence type="ECO:0000256" key="1">
    <source>
        <dbReference type="ARBA" id="ARBA00022729"/>
    </source>
</evidence>
<dbReference type="GO" id="GO:0004857">
    <property type="term" value="F:enzyme inhibitor activity"/>
    <property type="evidence" value="ECO:0007669"/>
    <property type="project" value="InterPro"/>
</dbReference>
<dbReference type="GO" id="GO:0030599">
    <property type="term" value="F:pectinesterase activity"/>
    <property type="evidence" value="ECO:0007669"/>
    <property type="project" value="UniProtKB-EC"/>
</dbReference>
<gene>
    <name evidence="5" type="ORF">AXF42_Ash010090</name>
</gene>
<dbReference type="CDD" id="cd15798">
    <property type="entry name" value="PMEI-like_3"/>
    <property type="match status" value="1"/>
</dbReference>
<dbReference type="STRING" id="1088818.A0A2I0A9I4"/>
<dbReference type="Proteomes" id="UP000236161">
    <property type="component" value="Unassembled WGS sequence"/>
</dbReference>
<dbReference type="Gene3D" id="1.20.140.40">
    <property type="entry name" value="Invertase/pectin methylesterase inhibitor family protein"/>
    <property type="match status" value="1"/>
</dbReference>
<feature type="domain" description="Pectinesterase inhibitor" evidence="4">
    <location>
        <begin position="27"/>
        <end position="173"/>
    </location>
</feature>
<dbReference type="InterPro" id="IPR051955">
    <property type="entry name" value="PME_Inhibitor"/>
</dbReference>
<dbReference type="SUPFAM" id="SSF101148">
    <property type="entry name" value="Plant invertase/pectin methylesterase inhibitor"/>
    <property type="match status" value="1"/>
</dbReference>
<dbReference type="OrthoDB" id="1430376at2759"/>
<dbReference type="InterPro" id="IPR006501">
    <property type="entry name" value="Pectinesterase_inhib_dom"/>
</dbReference>
<keyword evidence="2" id="KW-1133">Transmembrane helix</keyword>
<keyword evidence="2" id="KW-0812">Transmembrane</keyword>
<dbReference type="AlphaFoldDB" id="A0A2I0A9I4"/>
<dbReference type="Pfam" id="PF04043">
    <property type="entry name" value="PMEI"/>
    <property type="match status" value="1"/>
</dbReference>
<keyword evidence="6" id="KW-1185">Reference proteome</keyword>
<reference evidence="5 6" key="1">
    <citation type="journal article" date="2017" name="Nature">
        <title>The Apostasia genome and the evolution of orchids.</title>
        <authorList>
            <person name="Zhang G.Q."/>
            <person name="Liu K.W."/>
            <person name="Li Z."/>
            <person name="Lohaus R."/>
            <person name="Hsiao Y.Y."/>
            <person name="Niu S.C."/>
            <person name="Wang J.Y."/>
            <person name="Lin Y.C."/>
            <person name="Xu Q."/>
            <person name="Chen L.J."/>
            <person name="Yoshida K."/>
            <person name="Fujiwara S."/>
            <person name="Wang Z.W."/>
            <person name="Zhang Y.Q."/>
            <person name="Mitsuda N."/>
            <person name="Wang M."/>
            <person name="Liu G.H."/>
            <person name="Pecoraro L."/>
            <person name="Huang H.X."/>
            <person name="Xiao X.J."/>
            <person name="Lin M."/>
            <person name="Wu X.Y."/>
            <person name="Wu W.L."/>
            <person name="Chen Y.Y."/>
            <person name="Chang S.B."/>
            <person name="Sakamoto S."/>
            <person name="Ohme-Takagi M."/>
            <person name="Yagi M."/>
            <person name="Zeng S.J."/>
            <person name="Shen C.Y."/>
            <person name="Yeh C.M."/>
            <person name="Luo Y.B."/>
            <person name="Tsai W.C."/>
            <person name="Van de Peer Y."/>
            <person name="Liu Z.J."/>
        </authorList>
    </citation>
    <scope>NUCLEOTIDE SEQUENCE [LARGE SCALE GENOMIC DNA]</scope>
    <source>
        <strain evidence="6">cv. Shenzhen</strain>
        <tissue evidence="5">Stem</tissue>
    </source>
</reference>
<dbReference type="InterPro" id="IPR035513">
    <property type="entry name" value="Invertase/methylesterase_inhib"/>
</dbReference>